<dbReference type="AlphaFoldDB" id="Q5NZH6"/>
<evidence type="ECO:0000313" key="1">
    <source>
        <dbReference type="EMBL" id="CAI09538.1"/>
    </source>
</evidence>
<name>Q5NZH6_AROAE</name>
<sequence length="116" mass="12800">MRKASACAGARQIHAAPREAYGRGEREAALSGEWHSCYYLGLVCRPRRAKSTRPASYRKGPPDRGKCLVAVLGTEMRLPKDRGEIRERLRISDSDGICERAIVPGGGSTLKIRSFK</sequence>
<dbReference type="KEGG" id="eba:ebA5985"/>
<accession>Q5NZH6</accession>
<organism evidence="1 2">
    <name type="scientific">Aromatoleum aromaticum (strain DSM 19018 / LMG 30748 / EbN1)</name>
    <name type="common">Azoarcus sp. (strain EbN1)</name>
    <dbReference type="NCBI Taxonomy" id="76114"/>
    <lineage>
        <taxon>Bacteria</taxon>
        <taxon>Pseudomonadati</taxon>
        <taxon>Pseudomonadota</taxon>
        <taxon>Betaproteobacteria</taxon>
        <taxon>Rhodocyclales</taxon>
        <taxon>Rhodocyclaceae</taxon>
        <taxon>Aromatoleum</taxon>
    </lineage>
</organism>
<dbReference type="Proteomes" id="UP000006552">
    <property type="component" value="Chromosome"/>
</dbReference>
<gene>
    <name evidence="1" type="ORF">ebA5985</name>
</gene>
<evidence type="ECO:0000313" key="2">
    <source>
        <dbReference type="Proteomes" id="UP000006552"/>
    </source>
</evidence>
<keyword evidence="2" id="KW-1185">Reference proteome</keyword>
<protein>
    <submittedName>
        <fullName evidence="1">Uncharacterized protein</fullName>
    </submittedName>
</protein>
<dbReference type="STRING" id="76114.ebA5985"/>
<proteinExistence type="predicted"/>
<dbReference type="HOGENOM" id="CLU_2091721_0_0_4"/>
<reference evidence="1 2" key="1">
    <citation type="journal article" date="2005" name="Arch. Microbiol.">
        <title>The genome sequence of an anaerobic aromatic-degrading denitrifying bacterium, strain EbN1.</title>
        <authorList>
            <person name="Rabus R."/>
            <person name="Kube M."/>
            <person name="Heider J."/>
            <person name="Beck A."/>
            <person name="Heitmann K."/>
            <person name="Widdel F."/>
            <person name="Reinhardt R."/>
        </authorList>
    </citation>
    <scope>NUCLEOTIDE SEQUENCE [LARGE SCALE GENOMIC DNA]</scope>
    <source>
        <strain evidence="1 2">EbN1</strain>
    </source>
</reference>
<dbReference type="EMBL" id="CR555306">
    <property type="protein sequence ID" value="CAI09538.1"/>
    <property type="molecule type" value="Genomic_DNA"/>
</dbReference>